<sequence length="388" mass="45342">MMKFTIVPVFLLFKLICLTVVSSYGQINNKILERTWIAVDSRQEGNGGIFPIDGTLIRFKDGVAEVTFIGSDSVKSLGYKLRKNKIRLSGERPLGVVRHLSQDSLTILIGKHMVTLFKPTLDFKPMTSRGELVSLLTSSAWHQLFDNYKIRIDFLEEGWDFNEDPFRVGITHLESNHWYYKENERWAVSEFDGKYFISITHNQFDNYVYQIKKVTSSRIETELFTPTGYQPVTFELIERKKDGQLEELTQILTSQVWMMAELEYHHQFERETENEAEEQLDFHGWSGFSTRADSLLLKDEFINKEIAYQFLNDGGYRIIKGEEVLKKGKWSLSKDGKFIILDYETNPLNYLEIKELKNKELVVRQNVDLQLKRGETAFISYDTIIKFK</sequence>
<organism evidence="1 2">
    <name type="scientific">Cesiribacter andamanensis AMV16</name>
    <dbReference type="NCBI Taxonomy" id="1279009"/>
    <lineage>
        <taxon>Bacteria</taxon>
        <taxon>Pseudomonadati</taxon>
        <taxon>Bacteroidota</taxon>
        <taxon>Cytophagia</taxon>
        <taxon>Cytophagales</taxon>
        <taxon>Cesiribacteraceae</taxon>
        <taxon>Cesiribacter</taxon>
    </lineage>
</organism>
<evidence type="ECO:0000313" key="1">
    <source>
        <dbReference type="EMBL" id="EMR00720.1"/>
    </source>
</evidence>
<dbReference type="AlphaFoldDB" id="M7NFY1"/>
<keyword evidence="2" id="KW-1185">Reference proteome</keyword>
<name>M7NFY1_9BACT</name>
<evidence type="ECO:0000313" key="2">
    <source>
        <dbReference type="Proteomes" id="UP000011910"/>
    </source>
</evidence>
<dbReference type="EMBL" id="AODQ01000201">
    <property type="protein sequence ID" value="EMR00720.1"/>
    <property type="molecule type" value="Genomic_DNA"/>
</dbReference>
<dbReference type="Proteomes" id="UP000011910">
    <property type="component" value="Unassembled WGS sequence"/>
</dbReference>
<accession>M7NFY1</accession>
<comment type="caution">
    <text evidence="1">The sequence shown here is derived from an EMBL/GenBank/DDBJ whole genome shotgun (WGS) entry which is preliminary data.</text>
</comment>
<reference evidence="1 2" key="1">
    <citation type="journal article" date="2013" name="Genome Announc.">
        <title>Draft Genome Sequence of Cesiribacter andamanensis Strain AMV16T, Isolated from a Soil Sample from a Mud Volcano in the Andaman Islands, India.</title>
        <authorList>
            <person name="Shivaji S."/>
            <person name="Ara S."/>
            <person name="Begum Z."/>
            <person name="Srinivas T.N."/>
            <person name="Singh A."/>
            <person name="Kumar Pinnaka A."/>
        </authorList>
    </citation>
    <scope>NUCLEOTIDE SEQUENCE [LARGE SCALE GENOMIC DNA]</scope>
    <source>
        <strain evidence="1 2">AMV16</strain>
    </source>
</reference>
<protein>
    <submittedName>
        <fullName evidence="1">Uncharacterized protein</fullName>
    </submittedName>
</protein>
<gene>
    <name evidence="1" type="ORF">ADICEAN_04161</name>
</gene>
<proteinExistence type="predicted"/>